<dbReference type="Proteomes" id="UP000219546">
    <property type="component" value="Unassembled WGS sequence"/>
</dbReference>
<organism evidence="8 9">
    <name type="scientific">Bacillus oleivorans</name>
    <dbReference type="NCBI Taxonomy" id="1448271"/>
    <lineage>
        <taxon>Bacteria</taxon>
        <taxon>Bacillati</taxon>
        <taxon>Bacillota</taxon>
        <taxon>Bacilli</taxon>
        <taxon>Bacillales</taxon>
        <taxon>Bacillaceae</taxon>
        <taxon>Bacillus</taxon>
    </lineage>
</organism>
<dbReference type="InterPro" id="IPR027304">
    <property type="entry name" value="Trigger_fact/SurA_dom_sf"/>
</dbReference>
<keyword evidence="5 6" id="KW-0413">Isomerase</keyword>
<dbReference type="InterPro" id="IPR046357">
    <property type="entry name" value="PPIase_dom_sf"/>
</dbReference>
<evidence type="ECO:0000313" key="9">
    <source>
        <dbReference type="Proteomes" id="UP000219546"/>
    </source>
</evidence>
<dbReference type="SUPFAM" id="SSF109998">
    <property type="entry name" value="Triger factor/SurA peptide-binding domain-like"/>
    <property type="match status" value="1"/>
</dbReference>
<dbReference type="AlphaFoldDB" id="A0A285D793"/>
<keyword evidence="4 6" id="KW-0697">Rotamase</keyword>
<sequence>MPKPLSTFVIIGLLLTNCLTIAYFSYKNSSAAPAMQQGEVVAKVGAVEITREQWMNSLEQQYGRMTLKDLINDEVIEQLAKEYDIEVDEEEVTRESTYFNSMYGMAPSENFDEDEWKDEIRRVIILEELLTKDVTIPEEDMQRYFEENQHLFSIQDTYHLAHIVVKTEEEANQTIEELKGGSSFAVLAMERSIDEFTSAQGGSLGFVSLQDHTIPSEYGDVLAEMKPETWSDPFKRENEYSILYLHEKIDGQTWEYEEVKEQIRRKIALEQIETPISASEFWDELGVEWFYGDQK</sequence>
<dbReference type="PANTHER" id="PTHR47245">
    <property type="entry name" value="PEPTIDYLPROLYL ISOMERASE"/>
    <property type="match status" value="1"/>
</dbReference>
<dbReference type="InterPro" id="IPR000297">
    <property type="entry name" value="PPIase_PpiC"/>
</dbReference>
<evidence type="ECO:0000256" key="5">
    <source>
        <dbReference type="ARBA" id="ARBA00023235"/>
    </source>
</evidence>
<evidence type="ECO:0000256" key="4">
    <source>
        <dbReference type="ARBA" id="ARBA00023110"/>
    </source>
</evidence>
<dbReference type="SUPFAM" id="SSF54534">
    <property type="entry name" value="FKBP-like"/>
    <property type="match status" value="1"/>
</dbReference>
<dbReference type="Gene3D" id="3.10.50.40">
    <property type="match status" value="1"/>
</dbReference>
<dbReference type="RefSeq" id="WP_245856068.1">
    <property type="nucleotide sequence ID" value="NZ_JBEPMQ010000020.1"/>
</dbReference>
<name>A0A285D793_9BACI</name>
<evidence type="ECO:0000256" key="1">
    <source>
        <dbReference type="ARBA" id="ARBA00000971"/>
    </source>
</evidence>
<keyword evidence="3" id="KW-0732">Signal</keyword>
<dbReference type="GO" id="GO:0003755">
    <property type="term" value="F:peptidyl-prolyl cis-trans isomerase activity"/>
    <property type="evidence" value="ECO:0007669"/>
    <property type="project" value="UniProtKB-KW"/>
</dbReference>
<evidence type="ECO:0000259" key="7">
    <source>
        <dbReference type="PROSITE" id="PS50198"/>
    </source>
</evidence>
<evidence type="ECO:0000256" key="2">
    <source>
        <dbReference type="ARBA" id="ARBA00013194"/>
    </source>
</evidence>
<dbReference type="EMBL" id="OAOP01000015">
    <property type="protein sequence ID" value="SNX75684.1"/>
    <property type="molecule type" value="Genomic_DNA"/>
</dbReference>
<evidence type="ECO:0000256" key="3">
    <source>
        <dbReference type="ARBA" id="ARBA00022729"/>
    </source>
</evidence>
<dbReference type="PANTHER" id="PTHR47245:SF1">
    <property type="entry name" value="FOLDASE PROTEIN PRSA"/>
    <property type="match status" value="1"/>
</dbReference>
<dbReference type="InterPro" id="IPR050245">
    <property type="entry name" value="PrsA_foldase"/>
</dbReference>
<comment type="catalytic activity">
    <reaction evidence="1">
        <text>[protein]-peptidylproline (omega=180) = [protein]-peptidylproline (omega=0)</text>
        <dbReference type="Rhea" id="RHEA:16237"/>
        <dbReference type="Rhea" id="RHEA-COMP:10747"/>
        <dbReference type="Rhea" id="RHEA-COMP:10748"/>
        <dbReference type="ChEBI" id="CHEBI:83833"/>
        <dbReference type="ChEBI" id="CHEBI:83834"/>
        <dbReference type="EC" id="5.2.1.8"/>
    </reaction>
</comment>
<feature type="domain" description="PpiC" evidence="7">
    <location>
        <begin position="155"/>
        <end position="247"/>
    </location>
</feature>
<dbReference type="InterPro" id="IPR023058">
    <property type="entry name" value="PPIase_PpiC_CS"/>
</dbReference>
<evidence type="ECO:0000313" key="8">
    <source>
        <dbReference type="EMBL" id="SNX75684.1"/>
    </source>
</evidence>
<dbReference type="PROSITE" id="PS01096">
    <property type="entry name" value="PPIC_PPIASE_1"/>
    <property type="match status" value="1"/>
</dbReference>
<dbReference type="EC" id="5.2.1.8" evidence="2"/>
<accession>A0A285D793</accession>
<dbReference type="PROSITE" id="PS50198">
    <property type="entry name" value="PPIC_PPIASE_2"/>
    <property type="match status" value="1"/>
</dbReference>
<gene>
    <name evidence="8" type="ORF">SAMN05877753_1158</name>
</gene>
<evidence type="ECO:0000256" key="6">
    <source>
        <dbReference type="PROSITE-ProRule" id="PRU00278"/>
    </source>
</evidence>
<keyword evidence="9" id="KW-1185">Reference proteome</keyword>
<protein>
    <recommendedName>
        <fullName evidence="2">peptidylprolyl isomerase</fullName>
        <ecNumber evidence="2">5.2.1.8</ecNumber>
    </recommendedName>
</protein>
<reference evidence="8 9" key="1">
    <citation type="submission" date="2017-08" db="EMBL/GenBank/DDBJ databases">
        <authorList>
            <person name="de Groot N.N."/>
        </authorList>
    </citation>
    <scope>NUCLEOTIDE SEQUENCE [LARGE SCALE GENOMIC DNA]</scope>
    <source>
        <strain evidence="8 9">JC228</strain>
    </source>
</reference>
<proteinExistence type="predicted"/>
<dbReference type="Pfam" id="PF13145">
    <property type="entry name" value="Rotamase_2"/>
    <property type="match status" value="1"/>
</dbReference>
<dbReference type="Gene3D" id="1.10.4030.10">
    <property type="entry name" value="Porin chaperone SurA, peptide-binding domain"/>
    <property type="match status" value="1"/>
</dbReference>